<accession>A0ACD5DH45</accession>
<dbReference type="EMBL" id="CP168151">
    <property type="protein sequence ID" value="XFD40498.1"/>
    <property type="molecule type" value="Genomic_DNA"/>
</dbReference>
<evidence type="ECO:0000313" key="1">
    <source>
        <dbReference type="EMBL" id="XFD40498.1"/>
    </source>
</evidence>
<gene>
    <name evidence="1" type="ORF">O0236_004125</name>
</gene>
<organism evidence="1 2">
    <name type="scientific">Lentilactobacillus terminaliae</name>
    <dbReference type="NCBI Taxonomy" id="3003483"/>
    <lineage>
        <taxon>Bacteria</taxon>
        <taxon>Bacillati</taxon>
        <taxon>Bacillota</taxon>
        <taxon>Bacilli</taxon>
        <taxon>Lactobacillales</taxon>
        <taxon>Lactobacillaceae</taxon>
        <taxon>Lentilactobacillus</taxon>
    </lineage>
</organism>
<name>A0ACD5DH45_9LACO</name>
<protein>
    <submittedName>
        <fullName evidence="1">Uncharacterized protein</fullName>
    </submittedName>
</protein>
<reference evidence="1" key="1">
    <citation type="submission" date="2024-08" db="EMBL/GenBank/DDBJ databases">
        <title>Lentilactobacillus sp. nov., isolated from tree bark.</title>
        <authorList>
            <person name="Phuengjayaem S."/>
            <person name="Tanasupawat S."/>
        </authorList>
    </citation>
    <scope>NUCLEOTIDE SEQUENCE</scope>
    <source>
        <strain evidence="1">SPB1-3</strain>
    </source>
</reference>
<sequence>MKKFALMSVGIMSMSMVMTTVQPVLADTIYPVANSAEQDNLTVRWDNYYFIDNTDGTREEVDHKPTDSSIKTRMGAKVSPVSKDNNGWILLTQEPITVTKVEGRFAVVRRDLTLPHAKITLKLVDESGQEIAKPIVLTKGRINGKIILPEQTNISGYTLINQEELPTKIDSSEKELTLVYRSSEDKGTNDSDTNVNDDQSTGKNSDNDNDQASHDNGSKDEGTQPTDNSETVDEGNHADDTKETVAEGTQADDAKETVTEGTQADDTKETVTEGTQADDTKETVTEGTQADDAKETVTEGTQSDDTKETVTEDTQVDGNKQTVDEGTQAEAINGDKKDSATQTDLNNSTQDHTVQTDNNSSQIISTNANISNQPAKNNIDYRIVGKTTQGQVLFNRVVNSTAQGNHFSFNIPGYNLVATEFRNQELNLIYAPKSINVLITALDERGKMLHQLKFTSTVGSHFSYTPNKIAGYRTLDGSIEMTIMDNDLVEYQVHYEKLKKGKAKVKKTSRMNKKSKKSNKKNGRRVKRSSKKTVKKMVKKSNKKNKAKIHKNNKKHGMTKRVKTNRHRSR</sequence>
<keyword evidence="2" id="KW-1185">Reference proteome</keyword>
<evidence type="ECO:0000313" key="2">
    <source>
        <dbReference type="Proteomes" id="UP001149860"/>
    </source>
</evidence>
<proteinExistence type="predicted"/>
<dbReference type="Proteomes" id="UP001149860">
    <property type="component" value="Chromosome"/>
</dbReference>